<dbReference type="GO" id="GO:0004866">
    <property type="term" value="F:endopeptidase inhibitor activity"/>
    <property type="evidence" value="ECO:0007669"/>
    <property type="project" value="InterPro"/>
</dbReference>
<reference evidence="2 3" key="1">
    <citation type="submission" date="2017-09" db="EMBL/GenBank/DDBJ databases">
        <title>Large-scale bioinformatics analysis of Bacillus genomes uncovers conserved roles of natural products in bacterial physiology.</title>
        <authorList>
            <consortium name="Agbiome Team Llc"/>
            <person name="Bleich R.M."/>
            <person name="Grubbs K.J."/>
            <person name="Santa Maria K.C."/>
            <person name="Allen S.E."/>
            <person name="Farag S."/>
            <person name="Shank E.A."/>
            <person name="Bowers A."/>
        </authorList>
    </citation>
    <scope>NUCLEOTIDE SEQUENCE [LARGE SCALE GENOMIC DNA]</scope>
    <source>
        <strain evidence="2 3">AFS053130</strain>
    </source>
</reference>
<keyword evidence="1" id="KW-0732">Signal</keyword>
<feature type="signal peptide" evidence="1">
    <location>
        <begin position="1"/>
        <end position="32"/>
    </location>
</feature>
<comment type="caution">
    <text evidence="2">The sequence shown here is derived from an EMBL/GenBank/DDBJ whole genome shotgun (WGS) entry which is preliminary data.</text>
</comment>
<evidence type="ECO:0000256" key="1">
    <source>
        <dbReference type="SAM" id="SignalP"/>
    </source>
</evidence>
<dbReference type="PROSITE" id="PS00283">
    <property type="entry name" value="SOYBEAN_KUNITZ"/>
    <property type="match status" value="1"/>
</dbReference>
<name>A0A2B9E5Q2_BACCE</name>
<dbReference type="RefSeq" id="WP_098776534.1">
    <property type="nucleotide sequence ID" value="NZ_NUHO01000032.1"/>
</dbReference>
<dbReference type="EMBL" id="NUHO01000032">
    <property type="protein sequence ID" value="PGM95213.1"/>
    <property type="molecule type" value="Genomic_DNA"/>
</dbReference>
<dbReference type="Proteomes" id="UP000222054">
    <property type="component" value="Unassembled WGS sequence"/>
</dbReference>
<sequence length="211" mass="23866">MKKQIKKMMRHAVFGFAMLTGIAMIGVNPASAAVNSDVHTVLKDSNGDSVVYGQKYYMEPYEYPGHKLVDRNDGGGIEDIVLKSDKHLEITFEKRWGNVVELPGDTVLIQHEVTRPLRFTQLLTVFDSSTSYYPQLMYANDLSGGYAKNSMWIPTAPSADMNPEFAVGNYFAFKNEALNVFFQYQNPNVLRNYAQVGNTMNSKTMWRVVKI</sequence>
<proteinExistence type="predicted"/>
<dbReference type="InterPro" id="IPR002160">
    <property type="entry name" value="Prot_inh_Kunz-lg"/>
</dbReference>
<accession>A0A2B9E5Q2</accession>
<gene>
    <name evidence="2" type="ORF">CN958_08305</name>
</gene>
<protein>
    <submittedName>
        <fullName evidence="2">Uncharacterized protein</fullName>
    </submittedName>
</protein>
<dbReference type="AlphaFoldDB" id="A0A2B9E5Q2"/>
<feature type="chain" id="PRO_5013038738" evidence="1">
    <location>
        <begin position="33"/>
        <end position="211"/>
    </location>
</feature>
<evidence type="ECO:0000313" key="2">
    <source>
        <dbReference type="EMBL" id="PGM95213.1"/>
    </source>
</evidence>
<evidence type="ECO:0000313" key="3">
    <source>
        <dbReference type="Proteomes" id="UP000222054"/>
    </source>
</evidence>
<organism evidence="2 3">
    <name type="scientific">Bacillus cereus</name>
    <dbReference type="NCBI Taxonomy" id="1396"/>
    <lineage>
        <taxon>Bacteria</taxon>
        <taxon>Bacillati</taxon>
        <taxon>Bacillota</taxon>
        <taxon>Bacilli</taxon>
        <taxon>Bacillales</taxon>
        <taxon>Bacillaceae</taxon>
        <taxon>Bacillus</taxon>
        <taxon>Bacillus cereus group</taxon>
    </lineage>
</organism>